<feature type="domain" description="FAD-binding" evidence="6">
    <location>
        <begin position="9"/>
        <end position="344"/>
    </location>
</feature>
<comment type="catalytic activity">
    <reaction evidence="5">
        <text>melleolide F + FADH2 + chloride + O2 = 6'-chloromelleolide F + FAD + 2 H2O + H(+)</text>
        <dbReference type="Rhea" id="RHEA:67160"/>
        <dbReference type="ChEBI" id="CHEBI:15377"/>
        <dbReference type="ChEBI" id="CHEBI:15378"/>
        <dbReference type="ChEBI" id="CHEBI:15379"/>
        <dbReference type="ChEBI" id="CHEBI:17996"/>
        <dbReference type="ChEBI" id="CHEBI:57692"/>
        <dbReference type="ChEBI" id="CHEBI:58307"/>
        <dbReference type="ChEBI" id="CHEBI:167712"/>
        <dbReference type="ChEBI" id="CHEBI:167713"/>
    </reaction>
    <physiologicalReaction direction="left-to-right" evidence="5">
        <dbReference type="Rhea" id="RHEA:67161"/>
    </physiologicalReaction>
</comment>
<gene>
    <name evidence="7" type="ORF">MIND_00968300</name>
</gene>
<dbReference type="Gene3D" id="3.50.50.60">
    <property type="entry name" value="FAD/NAD(P)-binding domain"/>
    <property type="match status" value="1"/>
</dbReference>
<evidence type="ECO:0000256" key="4">
    <source>
        <dbReference type="ARBA" id="ARBA00023002"/>
    </source>
</evidence>
<dbReference type="RefSeq" id="XP_037217708.1">
    <property type="nucleotide sequence ID" value="XM_037366296.1"/>
</dbReference>
<evidence type="ECO:0000256" key="2">
    <source>
        <dbReference type="ARBA" id="ARBA00022630"/>
    </source>
</evidence>
<proteinExistence type="inferred from homology"/>
<evidence type="ECO:0000256" key="1">
    <source>
        <dbReference type="ARBA" id="ARBA00005706"/>
    </source>
</evidence>
<dbReference type="AlphaFoldDB" id="A0A8H6SDC5"/>
<dbReference type="GO" id="GO:0071949">
    <property type="term" value="F:FAD binding"/>
    <property type="evidence" value="ECO:0007669"/>
    <property type="project" value="InterPro"/>
</dbReference>
<accession>A0A8H6SDC5</accession>
<dbReference type="InterPro" id="IPR002938">
    <property type="entry name" value="FAD-bd"/>
</dbReference>
<dbReference type="PANTHER" id="PTHR43747">
    <property type="entry name" value="FAD-BINDING PROTEIN"/>
    <property type="match status" value="1"/>
</dbReference>
<dbReference type="GO" id="GO:0044550">
    <property type="term" value="P:secondary metabolite biosynthetic process"/>
    <property type="evidence" value="ECO:0007669"/>
    <property type="project" value="UniProtKB-ARBA"/>
</dbReference>
<comment type="caution">
    <text evidence="7">The sequence shown here is derived from an EMBL/GenBank/DDBJ whole genome shotgun (WGS) entry which is preliminary data.</text>
</comment>
<keyword evidence="4" id="KW-0560">Oxidoreductase</keyword>
<dbReference type="InterPro" id="IPR036188">
    <property type="entry name" value="FAD/NAD-bd_sf"/>
</dbReference>
<dbReference type="OrthoDB" id="3340390at2759"/>
<dbReference type="Pfam" id="PF01494">
    <property type="entry name" value="FAD_binding_3"/>
    <property type="match status" value="1"/>
</dbReference>
<keyword evidence="3" id="KW-0274">FAD</keyword>
<keyword evidence="8" id="KW-1185">Reference proteome</keyword>
<evidence type="ECO:0000256" key="5">
    <source>
        <dbReference type="ARBA" id="ARBA00049364"/>
    </source>
</evidence>
<evidence type="ECO:0000313" key="7">
    <source>
        <dbReference type="EMBL" id="KAF7297349.1"/>
    </source>
</evidence>
<sequence length="523" mass="58359">MSSHAIPAKTTVLVIGGGPGGSYASTVLAREGISVVLLEAAKHPRDHIGESMLPSLRHYLRFIGLEETFEAHGFQHKPGACFRFAQDDVDYYTDFSTLGPGRTTWNVVRSEADELLLRYATSQSAQVFEETRVEWLDFDGSRPIRAHWTRKSGSRGSIEFDWLIDASGRQSIMATKYLKNRIVRDALRNVAVYGYWRGAAIFNEGGPRHGAPLFECLSDKLGWAWFIPLHNGTTSVGVVMHQDNSTSKKKDSGLALEAHYLDQLKLAPGILELLKDGEFVVGSVKSVGDSSYYASSYAGDHYRLVGDAAAFIDPLFSSGFHMALTGGLSAAATILASSKGQVSEVETQHWHTTKIAIAQTRFLMVVLIAYRQMQSNPRMLGALRMEQYGEAYDVFRPGTKVFKLLFTNANHIEIVYQGEKDTSNDLLNTEESIIADSQLSNLVDFSRQFFQISSDEVKEKPQHIVDMQELNHLIDSEDDDARELLRRLKMTALRNDTSEDTHDTINGLSIRFERGHLGLIRTE</sequence>
<evidence type="ECO:0000259" key="6">
    <source>
        <dbReference type="Pfam" id="PF01494"/>
    </source>
</evidence>
<name>A0A8H6SDC5_9AGAR</name>
<organism evidence="7 8">
    <name type="scientific">Mycena indigotica</name>
    <dbReference type="NCBI Taxonomy" id="2126181"/>
    <lineage>
        <taxon>Eukaryota</taxon>
        <taxon>Fungi</taxon>
        <taxon>Dikarya</taxon>
        <taxon>Basidiomycota</taxon>
        <taxon>Agaricomycotina</taxon>
        <taxon>Agaricomycetes</taxon>
        <taxon>Agaricomycetidae</taxon>
        <taxon>Agaricales</taxon>
        <taxon>Marasmiineae</taxon>
        <taxon>Mycenaceae</taxon>
        <taxon>Mycena</taxon>
    </lineage>
</organism>
<evidence type="ECO:0000313" key="8">
    <source>
        <dbReference type="Proteomes" id="UP000636479"/>
    </source>
</evidence>
<evidence type="ECO:0000256" key="3">
    <source>
        <dbReference type="ARBA" id="ARBA00022827"/>
    </source>
</evidence>
<dbReference type="PRINTS" id="PR00420">
    <property type="entry name" value="RNGMNOXGNASE"/>
</dbReference>
<dbReference type="Proteomes" id="UP000636479">
    <property type="component" value="Unassembled WGS sequence"/>
</dbReference>
<dbReference type="GO" id="GO:0140907">
    <property type="term" value="F:flavin-dependent halogenase activity"/>
    <property type="evidence" value="ECO:0007669"/>
    <property type="project" value="UniProtKB-ARBA"/>
</dbReference>
<dbReference type="SUPFAM" id="SSF51905">
    <property type="entry name" value="FAD/NAD(P)-binding domain"/>
    <property type="match status" value="1"/>
</dbReference>
<dbReference type="EMBL" id="JACAZF010000008">
    <property type="protein sequence ID" value="KAF7297349.1"/>
    <property type="molecule type" value="Genomic_DNA"/>
</dbReference>
<comment type="similarity">
    <text evidence="1">Belongs to the flavin-dependent halogenase family.</text>
</comment>
<dbReference type="InterPro" id="IPR050816">
    <property type="entry name" value="Flavin-dep_Halogenase_NPB"/>
</dbReference>
<reference evidence="7" key="1">
    <citation type="submission" date="2020-05" db="EMBL/GenBank/DDBJ databases">
        <title>Mycena genomes resolve the evolution of fungal bioluminescence.</title>
        <authorList>
            <person name="Tsai I.J."/>
        </authorList>
    </citation>
    <scope>NUCLEOTIDE SEQUENCE</scope>
    <source>
        <strain evidence="7">171206Taipei</strain>
    </source>
</reference>
<keyword evidence="2" id="KW-0285">Flavoprotein</keyword>
<dbReference type="PANTHER" id="PTHR43747:SF5">
    <property type="entry name" value="FAD-BINDING DOMAIN-CONTAINING PROTEIN"/>
    <property type="match status" value="1"/>
</dbReference>
<dbReference type="GeneID" id="59348812"/>
<protein>
    <submittedName>
        <fullName evidence="7">Flavin-dependent halogenase armH5</fullName>
    </submittedName>
</protein>